<protein>
    <submittedName>
        <fullName evidence="2">T9SS type A sorting domain-containing protein</fullName>
    </submittedName>
</protein>
<keyword evidence="3" id="KW-1185">Reference proteome</keyword>
<sequence length="341" mass="36026">MKTLLPPLLFLLGVVGTAPLQAQTYNNGNFTTGATSKSGAAAPAGYTWSEVQNDAGVTTASNTNAGYTATKASGFTLADDFTVASGQSLTLRDVSVFAYQSGYTGTTSPFTELYVRVWRGRPGAAGSTVVFGDLTTNRLQTATDAKSYRIFNSLYPTPSVPGVTRRIWQVKAAIAPALTLGPGTYWVEWTSTTSGTLTHFYVPVTVPGLRQTLGANALQFNPTSDAYTAVIDGGNPDTAPDVTVDFAFVLNDQILAVKKNADPTLKVGPVPTTGTVLAEFSALREATSLELRDALGRSVWQGQAKVGATSATIPMEKLAVGSYFFLMNSPQGSSRVRLLKH</sequence>
<keyword evidence="1" id="KW-0732">Signal</keyword>
<proteinExistence type="predicted"/>
<reference evidence="2 3" key="1">
    <citation type="submission" date="2022-03" db="EMBL/GenBank/DDBJ databases">
        <title>Hymenobactersp. isolated from the air.</title>
        <authorList>
            <person name="Won M."/>
            <person name="Kwon S.-W."/>
        </authorList>
    </citation>
    <scope>NUCLEOTIDE SEQUENCE [LARGE SCALE GENOMIC DNA]</scope>
    <source>
        <strain evidence="2 3">KACC 21982</strain>
        <plasmid evidence="2 3">unnamed3</plasmid>
    </source>
</reference>
<name>A0ABY4D8C6_9BACT</name>
<geneLocation type="plasmid" evidence="2 3">
    <name>unnamed3</name>
</geneLocation>
<evidence type="ECO:0000256" key="1">
    <source>
        <dbReference type="SAM" id="SignalP"/>
    </source>
</evidence>
<evidence type="ECO:0000313" key="2">
    <source>
        <dbReference type="EMBL" id="UOG77486.1"/>
    </source>
</evidence>
<keyword evidence="2" id="KW-0614">Plasmid</keyword>
<gene>
    <name evidence="2" type="ORF">MTX78_24380</name>
</gene>
<dbReference type="RefSeq" id="WP_243803314.1">
    <property type="nucleotide sequence ID" value="NZ_CP094672.1"/>
</dbReference>
<evidence type="ECO:0000313" key="3">
    <source>
        <dbReference type="Proteomes" id="UP000831113"/>
    </source>
</evidence>
<feature type="chain" id="PRO_5046171645" evidence="1">
    <location>
        <begin position="23"/>
        <end position="341"/>
    </location>
</feature>
<accession>A0ABY4D8C6</accession>
<dbReference type="EMBL" id="CP094672">
    <property type="protein sequence ID" value="UOG77486.1"/>
    <property type="molecule type" value="Genomic_DNA"/>
</dbReference>
<feature type="signal peptide" evidence="1">
    <location>
        <begin position="1"/>
        <end position="22"/>
    </location>
</feature>
<dbReference type="Proteomes" id="UP000831113">
    <property type="component" value="Plasmid unnamed3"/>
</dbReference>
<organism evidence="2 3">
    <name type="scientific">Hymenobacter tibetensis</name>
    <dbReference type="NCBI Taxonomy" id="497967"/>
    <lineage>
        <taxon>Bacteria</taxon>
        <taxon>Pseudomonadati</taxon>
        <taxon>Bacteroidota</taxon>
        <taxon>Cytophagia</taxon>
        <taxon>Cytophagales</taxon>
        <taxon>Hymenobacteraceae</taxon>
        <taxon>Hymenobacter</taxon>
    </lineage>
</organism>